<sequence>MELDTERHRDGRRPAGGPVQGDAWRRVLRPAESGVPLSADPVGCHKSVGGMVSCT</sequence>
<dbReference type="Proteomes" id="UP000014062">
    <property type="component" value="Chromosome"/>
</dbReference>
<evidence type="ECO:0000313" key="3">
    <source>
        <dbReference type="Proteomes" id="UP000014062"/>
    </source>
</evidence>
<dbReference type="EMBL" id="CM001889">
    <property type="protein sequence ID" value="EOY52784.1"/>
    <property type="molecule type" value="Genomic_DNA"/>
</dbReference>
<feature type="region of interest" description="Disordered" evidence="1">
    <location>
        <begin position="1"/>
        <end position="25"/>
    </location>
</feature>
<name>A0A7U9DZ16_STRLI</name>
<evidence type="ECO:0000256" key="1">
    <source>
        <dbReference type="SAM" id="MobiDB-lite"/>
    </source>
</evidence>
<accession>A0A7U9DZ16</accession>
<reference evidence="3" key="1">
    <citation type="journal article" date="2013" name="Genome Biol. Evol.">
        <title>The genome sequence of Streptomyces lividans 66 reveals a novel tRNA-dependent peptide biosynthetic system within a metal-related genomic island.</title>
        <authorList>
            <person name="Cruz-Morales P."/>
            <person name="Vijgenboom E."/>
            <person name="Iruegas-Bocardo F."/>
            <person name="Girard G."/>
            <person name="Yanez-Guerra L.A."/>
            <person name="Ramos-Aboites H.E."/>
            <person name="Pernodet J.L."/>
            <person name="Anne J."/>
            <person name="van Wezel G.P."/>
            <person name="Barona-Gomez F."/>
        </authorList>
    </citation>
    <scope>NUCLEOTIDE SEQUENCE [LARGE SCALE GENOMIC DNA]</scope>
    <source>
        <strain evidence="3">1326</strain>
    </source>
</reference>
<protein>
    <submittedName>
        <fullName evidence="2">Uncharacterized protein</fullName>
    </submittedName>
</protein>
<organism evidence="2 3">
    <name type="scientific">Streptomyces lividans 1326</name>
    <dbReference type="NCBI Taxonomy" id="1200984"/>
    <lineage>
        <taxon>Bacteria</taxon>
        <taxon>Bacillati</taxon>
        <taxon>Actinomycetota</taxon>
        <taxon>Actinomycetes</taxon>
        <taxon>Kitasatosporales</taxon>
        <taxon>Streptomycetaceae</taxon>
        <taxon>Streptomyces</taxon>
    </lineage>
</organism>
<evidence type="ECO:0000313" key="2">
    <source>
        <dbReference type="EMBL" id="EOY52784.1"/>
    </source>
</evidence>
<dbReference type="AlphaFoldDB" id="A0A7U9DZ16"/>
<gene>
    <name evidence="2" type="ORF">SLI_8086</name>
</gene>
<feature type="compositionally biased region" description="Basic and acidic residues" evidence="1">
    <location>
        <begin position="1"/>
        <end position="13"/>
    </location>
</feature>
<proteinExistence type="predicted"/>